<keyword evidence="4 7" id="KW-0812">Transmembrane</keyword>
<dbReference type="GO" id="GO:0005886">
    <property type="term" value="C:plasma membrane"/>
    <property type="evidence" value="ECO:0007669"/>
    <property type="project" value="UniProtKB-SubCell"/>
</dbReference>
<comment type="subcellular location">
    <subcellularLocation>
        <location evidence="1 7">Cell membrane</location>
        <topology evidence="1 7">Multi-pass membrane protein</topology>
    </subcellularLocation>
</comment>
<protein>
    <submittedName>
        <fullName evidence="9">ABC transporter permease</fullName>
    </submittedName>
</protein>
<evidence type="ECO:0000256" key="6">
    <source>
        <dbReference type="ARBA" id="ARBA00023136"/>
    </source>
</evidence>
<evidence type="ECO:0000313" key="9">
    <source>
        <dbReference type="EMBL" id="MBM9465676.1"/>
    </source>
</evidence>
<keyword evidence="10" id="KW-1185">Reference proteome</keyword>
<name>A0A938Y421_9ACTN</name>
<dbReference type="AlphaFoldDB" id="A0A938Y421"/>
<dbReference type="PANTHER" id="PTHR43386:SF1">
    <property type="entry name" value="D,D-DIPEPTIDE TRANSPORT SYSTEM PERMEASE PROTEIN DDPC-RELATED"/>
    <property type="match status" value="1"/>
</dbReference>
<reference evidence="9" key="1">
    <citation type="submission" date="2021-01" db="EMBL/GenBank/DDBJ databases">
        <title>YIM 132084 draft genome.</title>
        <authorList>
            <person name="An D."/>
        </authorList>
    </citation>
    <scope>NUCLEOTIDE SEQUENCE</scope>
    <source>
        <strain evidence="9">YIM 132084</strain>
    </source>
</reference>
<dbReference type="InterPro" id="IPR050366">
    <property type="entry name" value="BP-dependent_transpt_permease"/>
</dbReference>
<organism evidence="9 10">
    <name type="scientific">Nakamurella leprariae</name>
    <dbReference type="NCBI Taxonomy" id="2803911"/>
    <lineage>
        <taxon>Bacteria</taxon>
        <taxon>Bacillati</taxon>
        <taxon>Actinomycetota</taxon>
        <taxon>Actinomycetes</taxon>
        <taxon>Nakamurellales</taxon>
        <taxon>Nakamurellaceae</taxon>
        <taxon>Nakamurella</taxon>
    </lineage>
</organism>
<keyword evidence="6 7" id="KW-0472">Membrane</keyword>
<feature type="transmembrane region" description="Helical" evidence="7">
    <location>
        <begin position="136"/>
        <end position="164"/>
    </location>
</feature>
<evidence type="ECO:0000256" key="4">
    <source>
        <dbReference type="ARBA" id="ARBA00022692"/>
    </source>
</evidence>
<dbReference type="CDD" id="cd06261">
    <property type="entry name" value="TM_PBP2"/>
    <property type="match status" value="1"/>
</dbReference>
<dbReference type="Gene3D" id="1.10.3720.10">
    <property type="entry name" value="MetI-like"/>
    <property type="match status" value="1"/>
</dbReference>
<dbReference type="InterPro" id="IPR035906">
    <property type="entry name" value="MetI-like_sf"/>
</dbReference>
<feature type="domain" description="ABC transmembrane type-1" evidence="8">
    <location>
        <begin position="87"/>
        <end position="276"/>
    </location>
</feature>
<evidence type="ECO:0000259" key="8">
    <source>
        <dbReference type="PROSITE" id="PS50928"/>
    </source>
</evidence>
<comment type="similarity">
    <text evidence="7">Belongs to the binding-protein-dependent transport system permease family.</text>
</comment>
<comment type="caution">
    <text evidence="9">The sequence shown here is derived from an EMBL/GenBank/DDBJ whole genome shotgun (WGS) entry which is preliminary data.</text>
</comment>
<dbReference type="PROSITE" id="PS50928">
    <property type="entry name" value="ABC_TM1"/>
    <property type="match status" value="1"/>
</dbReference>
<dbReference type="PANTHER" id="PTHR43386">
    <property type="entry name" value="OLIGOPEPTIDE TRANSPORT SYSTEM PERMEASE PROTEIN APPC"/>
    <property type="match status" value="1"/>
</dbReference>
<dbReference type="Proteomes" id="UP000663792">
    <property type="component" value="Unassembled WGS sequence"/>
</dbReference>
<keyword evidence="3" id="KW-1003">Cell membrane</keyword>
<dbReference type="InterPro" id="IPR000515">
    <property type="entry name" value="MetI-like"/>
</dbReference>
<dbReference type="EMBL" id="JAERWK010000001">
    <property type="protein sequence ID" value="MBM9465676.1"/>
    <property type="molecule type" value="Genomic_DNA"/>
</dbReference>
<dbReference type="RefSeq" id="WP_205258635.1">
    <property type="nucleotide sequence ID" value="NZ_JAERWK010000001.1"/>
</dbReference>
<feature type="transmembrane region" description="Helical" evidence="7">
    <location>
        <begin position="90"/>
        <end position="116"/>
    </location>
</feature>
<keyword evidence="2 7" id="KW-0813">Transport</keyword>
<evidence type="ECO:0000256" key="5">
    <source>
        <dbReference type="ARBA" id="ARBA00022989"/>
    </source>
</evidence>
<sequence length="294" mass="30464">MSTATAVLPELDERPATRVRRPSIGWAGRIGAALLVVIVGVSLLAPLLAGDPLQQDLASILAAPSRAHPLGLDEVGRDVLDRVIWGGRTALSISLTAALIATVLGLALALGSALFGGWVDTLCSRIADVQLAVPTIVLAIVVLAFVGNSFVPIVVVLVLGSWVLTFRVLRGHARTVVEQQYIEAAIVAGAGRSALARRHLLPSVAPLFFVAFTLSASSALMLQASLGFLGLGVQPPRPDWGAMVASGRDALSAAWWVATAPGVAIVLTVLALQLFGDGLAERYLGGARNSEGAR</sequence>
<dbReference type="Pfam" id="PF00528">
    <property type="entry name" value="BPD_transp_1"/>
    <property type="match status" value="1"/>
</dbReference>
<feature type="transmembrane region" description="Helical" evidence="7">
    <location>
        <begin position="253"/>
        <end position="275"/>
    </location>
</feature>
<feature type="transmembrane region" description="Helical" evidence="7">
    <location>
        <begin position="207"/>
        <end position="233"/>
    </location>
</feature>
<proteinExistence type="inferred from homology"/>
<keyword evidence="5 7" id="KW-1133">Transmembrane helix</keyword>
<evidence type="ECO:0000313" key="10">
    <source>
        <dbReference type="Proteomes" id="UP000663792"/>
    </source>
</evidence>
<gene>
    <name evidence="9" type="ORF">JL106_00085</name>
</gene>
<feature type="transmembrane region" description="Helical" evidence="7">
    <location>
        <begin position="26"/>
        <end position="49"/>
    </location>
</feature>
<accession>A0A938Y421</accession>
<dbReference type="SUPFAM" id="SSF161098">
    <property type="entry name" value="MetI-like"/>
    <property type="match status" value="1"/>
</dbReference>
<evidence type="ECO:0000256" key="1">
    <source>
        <dbReference type="ARBA" id="ARBA00004651"/>
    </source>
</evidence>
<evidence type="ECO:0000256" key="3">
    <source>
        <dbReference type="ARBA" id="ARBA00022475"/>
    </source>
</evidence>
<evidence type="ECO:0000256" key="7">
    <source>
        <dbReference type="RuleBase" id="RU363032"/>
    </source>
</evidence>
<dbReference type="GO" id="GO:0055085">
    <property type="term" value="P:transmembrane transport"/>
    <property type="evidence" value="ECO:0007669"/>
    <property type="project" value="InterPro"/>
</dbReference>
<evidence type="ECO:0000256" key="2">
    <source>
        <dbReference type="ARBA" id="ARBA00022448"/>
    </source>
</evidence>